<keyword evidence="5 10" id="KW-1133">Transmembrane helix</keyword>
<reference evidence="11" key="1">
    <citation type="submission" date="2021-12" db="EMBL/GenBank/DDBJ databases">
        <title>Discovery of the Pendulisporaceae a myxobacterial family with distinct sporulation behavior and unique specialized metabolism.</title>
        <authorList>
            <person name="Garcia R."/>
            <person name="Popoff A."/>
            <person name="Bader C.D."/>
            <person name="Loehr J."/>
            <person name="Walesch S."/>
            <person name="Walt C."/>
            <person name="Boldt J."/>
            <person name="Bunk B."/>
            <person name="Haeckl F.J.F.P.J."/>
            <person name="Gunesch A.P."/>
            <person name="Birkelbach J."/>
            <person name="Nuebel U."/>
            <person name="Pietschmann T."/>
            <person name="Bach T."/>
            <person name="Mueller R."/>
        </authorList>
    </citation>
    <scope>NUCLEOTIDE SEQUENCE</scope>
    <source>
        <strain evidence="11">MSr11367</strain>
    </source>
</reference>
<keyword evidence="6 10" id="KW-0472">Membrane</keyword>
<sequence>MNFLLLVAASFLFAVGGLFMKYSHGLTRLGPTVVVMLLFCTGAACQAVAMKHQEMGVTYVVVLGLEAVVAFVLSIGVLGESLAPSKLGAALLILGGIALLKWV</sequence>
<evidence type="ECO:0000256" key="5">
    <source>
        <dbReference type="ARBA" id="ARBA00022989"/>
    </source>
</evidence>
<gene>
    <name evidence="11" type="ORF">LVJ94_01575</name>
</gene>
<evidence type="ECO:0000256" key="10">
    <source>
        <dbReference type="SAM" id="Phobius"/>
    </source>
</evidence>
<organism evidence="11 12">
    <name type="scientific">Pendulispora rubella</name>
    <dbReference type="NCBI Taxonomy" id="2741070"/>
    <lineage>
        <taxon>Bacteria</taxon>
        <taxon>Pseudomonadati</taxon>
        <taxon>Myxococcota</taxon>
        <taxon>Myxococcia</taxon>
        <taxon>Myxococcales</taxon>
        <taxon>Sorangiineae</taxon>
        <taxon>Pendulisporaceae</taxon>
        <taxon>Pendulispora</taxon>
    </lineage>
</organism>
<evidence type="ECO:0000256" key="3">
    <source>
        <dbReference type="ARBA" id="ARBA00022475"/>
    </source>
</evidence>
<evidence type="ECO:0000256" key="4">
    <source>
        <dbReference type="ARBA" id="ARBA00022692"/>
    </source>
</evidence>
<dbReference type="PANTHER" id="PTHR30561">
    <property type="entry name" value="SMR FAMILY PROTON-DEPENDENT DRUG EFFLUX TRANSPORTER SUGE"/>
    <property type="match status" value="1"/>
</dbReference>
<dbReference type="EMBL" id="CP089983">
    <property type="protein sequence ID" value="WXB05953.1"/>
    <property type="molecule type" value="Genomic_DNA"/>
</dbReference>
<feature type="transmembrane region" description="Helical" evidence="10">
    <location>
        <begin position="56"/>
        <end position="77"/>
    </location>
</feature>
<feature type="transmembrane region" description="Helical" evidence="10">
    <location>
        <begin position="29"/>
        <end position="49"/>
    </location>
</feature>
<comment type="similarity">
    <text evidence="7">Belongs to the drug/metabolite transporter (DMT) superfamily. Small multidrug resistance (SMR) (TC 2.A.7.1) family. Gdx/SugE subfamily.</text>
</comment>
<evidence type="ECO:0000256" key="6">
    <source>
        <dbReference type="ARBA" id="ARBA00023136"/>
    </source>
</evidence>
<accession>A0ABZ2L7N9</accession>
<evidence type="ECO:0000313" key="11">
    <source>
        <dbReference type="EMBL" id="WXB05953.1"/>
    </source>
</evidence>
<keyword evidence="3" id="KW-1003">Cell membrane</keyword>
<dbReference type="Gene3D" id="1.10.3730.20">
    <property type="match status" value="1"/>
</dbReference>
<dbReference type="InterPro" id="IPR000390">
    <property type="entry name" value="Small_drug/metabolite_transptr"/>
</dbReference>
<dbReference type="Pfam" id="PF00893">
    <property type="entry name" value="Multi_Drug_Res"/>
    <property type="match status" value="1"/>
</dbReference>
<dbReference type="PANTHER" id="PTHR30561:SF0">
    <property type="entry name" value="GUANIDINIUM EXPORTER"/>
    <property type="match status" value="1"/>
</dbReference>
<keyword evidence="4 9" id="KW-0812">Transmembrane</keyword>
<evidence type="ECO:0000256" key="9">
    <source>
        <dbReference type="RuleBase" id="RU003942"/>
    </source>
</evidence>
<keyword evidence="2" id="KW-0813">Transport</keyword>
<dbReference type="SUPFAM" id="SSF103481">
    <property type="entry name" value="Multidrug resistance efflux transporter EmrE"/>
    <property type="match status" value="1"/>
</dbReference>
<evidence type="ECO:0000256" key="1">
    <source>
        <dbReference type="ARBA" id="ARBA00004651"/>
    </source>
</evidence>
<keyword evidence="12" id="KW-1185">Reference proteome</keyword>
<dbReference type="Proteomes" id="UP001374803">
    <property type="component" value="Chromosome"/>
</dbReference>
<evidence type="ECO:0000256" key="8">
    <source>
        <dbReference type="ARBA" id="ARBA00039168"/>
    </source>
</evidence>
<protein>
    <recommendedName>
        <fullName evidence="8">Guanidinium exporter</fullName>
    </recommendedName>
</protein>
<evidence type="ECO:0000256" key="7">
    <source>
        <dbReference type="ARBA" id="ARBA00038151"/>
    </source>
</evidence>
<proteinExistence type="inferred from homology"/>
<evidence type="ECO:0000313" key="12">
    <source>
        <dbReference type="Proteomes" id="UP001374803"/>
    </source>
</evidence>
<dbReference type="InterPro" id="IPR037185">
    <property type="entry name" value="EmrE-like"/>
</dbReference>
<comment type="subcellular location">
    <subcellularLocation>
        <location evidence="1 9">Cell membrane</location>
        <topology evidence="1 9">Multi-pass membrane protein</topology>
    </subcellularLocation>
</comment>
<dbReference type="RefSeq" id="WP_394835603.1">
    <property type="nucleotide sequence ID" value="NZ_CP089929.1"/>
</dbReference>
<dbReference type="InterPro" id="IPR045324">
    <property type="entry name" value="Small_multidrug_res"/>
</dbReference>
<name>A0ABZ2L7N9_9BACT</name>
<evidence type="ECO:0000256" key="2">
    <source>
        <dbReference type="ARBA" id="ARBA00022448"/>
    </source>
</evidence>